<feature type="transmembrane region" description="Helical" evidence="8">
    <location>
        <begin position="215"/>
        <end position="233"/>
    </location>
</feature>
<evidence type="ECO:0000256" key="7">
    <source>
        <dbReference type="SAM" id="MobiDB-lite"/>
    </source>
</evidence>
<dbReference type="InterPro" id="IPR020846">
    <property type="entry name" value="MFS_dom"/>
</dbReference>
<feature type="transmembrane region" description="Helical" evidence="8">
    <location>
        <begin position="154"/>
        <end position="176"/>
    </location>
</feature>
<keyword evidence="4 8" id="KW-0812">Transmembrane</keyword>
<dbReference type="EMBL" id="JADBDZ010000001">
    <property type="protein sequence ID" value="MBE1537371.1"/>
    <property type="molecule type" value="Genomic_DNA"/>
</dbReference>
<evidence type="ECO:0000256" key="3">
    <source>
        <dbReference type="ARBA" id="ARBA00022475"/>
    </source>
</evidence>
<evidence type="ECO:0000256" key="6">
    <source>
        <dbReference type="ARBA" id="ARBA00023136"/>
    </source>
</evidence>
<dbReference type="PANTHER" id="PTHR42718">
    <property type="entry name" value="MAJOR FACILITATOR SUPERFAMILY MULTIDRUG TRANSPORTER MFSC"/>
    <property type="match status" value="1"/>
</dbReference>
<accession>A0ABR9K3D2</accession>
<sequence>MTAPQGRTAAPESAAPAAVPSPHHRPGIVLAVIVGCQLMIGVDTSIVTIALPRVGDGLGLSAGGLAWVQNAYMLAFGGLLLLGGRAGDVLGRRRVFAAGIALFTAASLLGGLAGAGWVLIAARALQGVAAAVAAPSALALIATSFDGAARVRALGVMSAVMGAGSALGMILGGVLIEAGTWRWVFFVNVPVGALLLALVPRVLAETARRPVRFDLAGAAAATAGTTALVLAFVRIGEQGRPDGAALAAFAAAAVLLPAFALLERRAREPIMPLWLFTADRARTAAYTVQFLLPAAMFGTLFFLTRHFQDVLGYGAMQAGLAFLPMAGLQFATVRFVPRLLPRLGTRVLAGTGTLLIAAGLLWLTRLSPGDGYAAGLLAPIALLGLGGGLTMMPLNALVLGTVEPAHSGAASGVAQTMMWTGGAVGPAVMLTVQGAATGDGMAPAFATGAALVAAAFAVTFALRGRAPDER</sequence>
<dbReference type="PANTHER" id="PTHR42718:SF46">
    <property type="entry name" value="BLR6921 PROTEIN"/>
    <property type="match status" value="1"/>
</dbReference>
<comment type="caution">
    <text evidence="10">The sequence shown here is derived from an EMBL/GenBank/DDBJ whole genome shotgun (WGS) entry which is preliminary data.</text>
</comment>
<feature type="transmembrane region" description="Helical" evidence="8">
    <location>
        <begin position="343"/>
        <end position="364"/>
    </location>
</feature>
<feature type="transmembrane region" description="Helical" evidence="8">
    <location>
        <begin position="376"/>
        <end position="400"/>
    </location>
</feature>
<gene>
    <name evidence="10" type="ORF">H4W34_007204</name>
</gene>
<evidence type="ECO:0000256" key="2">
    <source>
        <dbReference type="ARBA" id="ARBA00022448"/>
    </source>
</evidence>
<reference evidence="10 11" key="1">
    <citation type="submission" date="2020-10" db="EMBL/GenBank/DDBJ databases">
        <title>Sequencing the genomes of 1000 actinobacteria strains.</title>
        <authorList>
            <person name="Klenk H.-P."/>
        </authorList>
    </citation>
    <scope>NUCLEOTIDE SEQUENCE [LARGE SCALE GENOMIC DNA]</scope>
    <source>
        <strain evidence="10 11">DSM 46744</strain>
    </source>
</reference>
<evidence type="ECO:0000256" key="4">
    <source>
        <dbReference type="ARBA" id="ARBA00022692"/>
    </source>
</evidence>
<name>A0ABR9K3D2_9ACTN</name>
<evidence type="ECO:0000259" key="9">
    <source>
        <dbReference type="PROSITE" id="PS50850"/>
    </source>
</evidence>
<dbReference type="Pfam" id="PF07690">
    <property type="entry name" value="MFS_1"/>
    <property type="match status" value="1"/>
</dbReference>
<feature type="domain" description="Major facilitator superfamily (MFS) profile" evidence="9">
    <location>
        <begin position="29"/>
        <end position="467"/>
    </location>
</feature>
<feature type="transmembrane region" description="Helical" evidence="8">
    <location>
        <begin position="95"/>
        <end position="118"/>
    </location>
</feature>
<keyword evidence="11" id="KW-1185">Reference proteome</keyword>
<protein>
    <submittedName>
        <fullName evidence="10">EmrB/QacA subfamily drug resistance transporter</fullName>
    </submittedName>
</protein>
<keyword evidence="6 8" id="KW-0472">Membrane</keyword>
<evidence type="ECO:0000256" key="8">
    <source>
        <dbReference type="SAM" id="Phobius"/>
    </source>
</evidence>
<evidence type="ECO:0000256" key="1">
    <source>
        <dbReference type="ARBA" id="ARBA00004651"/>
    </source>
</evidence>
<feature type="compositionally biased region" description="Low complexity" evidence="7">
    <location>
        <begin position="9"/>
        <end position="21"/>
    </location>
</feature>
<feature type="transmembrane region" description="Helical" evidence="8">
    <location>
        <begin position="283"/>
        <end position="304"/>
    </location>
</feature>
<keyword evidence="2" id="KW-0813">Transport</keyword>
<feature type="region of interest" description="Disordered" evidence="7">
    <location>
        <begin position="1"/>
        <end position="21"/>
    </location>
</feature>
<feature type="transmembrane region" description="Helical" evidence="8">
    <location>
        <begin position="124"/>
        <end position="142"/>
    </location>
</feature>
<comment type="subcellular location">
    <subcellularLocation>
        <location evidence="1">Cell membrane</location>
        <topology evidence="1">Multi-pass membrane protein</topology>
    </subcellularLocation>
</comment>
<keyword evidence="5 8" id="KW-1133">Transmembrane helix</keyword>
<feature type="transmembrane region" description="Helical" evidence="8">
    <location>
        <begin position="412"/>
        <end position="436"/>
    </location>
</feature>
<evidence type="ECO:0000313" key="11">
    <source>
        <dbReference type="Proteomes" id="UP000627838"/>
    </source>
</evidence>
<feature type="transmembrane region" description="Helical" evidence="8">
    <location>
        <begin position="182"/>
        <end position="203"/>
    </location>
</feature>
<keyword evidence="3" id="KW-1003">Cell membrane</keyword>
<feature type="transmembrane region" description="Helical" evidence="8">
    <location>
        <begin position="64"/>
        <end position="83"/>
    </location>
</feature>
<dbReference type="Gene3D" id="1.20.1720.10">
    <property type="entry name" value="Multidrug resistance protein D"/>
    <property type="match status" value="1"/>
</dbReference>
<dbReference type="Proteomes" id="UP000627838">
    <property type="component" value="Unassembled WGS sequence"/>
</dbReference>
<feature type="transmembrane region" description="Helical" evidence="8">
    <location>
        <begin position="310"/>
        <end position="331"/>
    </location>
</feature>
<dbReference type="SUPFAM" id="SSF103473">
    <property type="entry name" value="MFS general substrate transporter"/>
    <property type="match status" value="1"/>
</dbReference>
<dbReference type="RefSeq" id="WP_318784531.1">
    <property type="nucleotide sequence ID" value="NZ_JADBDZ010000001.1"/>
</dbReference>
<dbReference type="CDD" id="cd17321">
    <property type="entry name" value="MFS_MMR_MDR_like"/>
    <property type="match status" value="1"/>
</dbReference>
<feature type="transmembrane region" description="Helical" evidence="8">
    <location>
        <begin position="442"/>
        <end position="462"/>
    </location>
</feature>
<feature type="transmembrane region" description="Helical" evidence="8">
    <location>
        <begin position="245"/>
        <end position="262"/>
    </location>
</feature>
<organism evidence="10 11">
    <name type="scientific">Actinomadura algeriensis</name>
    <dbReference type="NCBI Taxonomy" id="1679523"/>
    <lineage>
        <taxon>Bacteria</taxon>
        <taxon>Bacillati</taxon>
        <taxon>Actinomycetota</taxon>
        <taxon>Actinomycetes</taxon>
        <taxon>Streptosporangiales</taxon>
        <taxon>Thermomonosporaceae</taxon>
        <taxon>Actinomadura</taxon>
    </lineage>
</organism>
<dbReference type="Gene3D" id="1.20.1250.20">
    <property type="entry name" value="MFS general substrate transporter like domains"/>
    <property type="match status" value="1"/>
</dbReference>
<proteinExistence type="predicted"/>
<dbReference type="InterPro" id="IPR011701">
    <property type="entry name" value="MFS"/>
</dbReference>
<dbReference type="InterPro" id="IPR036259">
    <property type="entry name" value="MFS_trans_sf"/>
</dbReference>
<evidence type="ECO:0000313" key="10">
    <source>
        <dbReference type="EMBL" id="MBE1537371.1"/>
    </source>
</evidence>
<evidence type="ECO:0000256" key="5">
    <source>
        <dbReference type="ARBA" id="ARBA00022989"/>
    </source>
</evidence>
<feature type="transmembrane region" description="Helical" evidence="8">
    <location>
        <begin position="28"/>
        <end position="52"/>
    </location>
</feature>
<dbReference type="PROSITE" id="PS50850">
    <property type="entry name" value="MFS"/>
    <property type="match status" value="1"/>
</dbReference>